<gene>
    <name evidence="1" type="ORF">dnm_053330</name>
</gene>
<keyword evidence="2" id="KW-1185">Reference proteome</keyword>
<reference evidence="1" key="1">
    <citation type="journal article" date="2021" name="Microb. Physiol.">
        <title>Proteogenomic Insights into the Physiology of Marine, Sulfate-Reducing, Filamentous Desulfonema limicola and Desulfonema magnum.</title>
        <authorList>
            <person name="Schnaars V."/>
            <person name="Wohlbrand L."/>
            <person name="Scheve S."/>
            <person name="Hinrichs C."/>
            <person name="Reinhardt R."/>
            <person name="Rabus R."/>
        </authorList>
    </citation>
    <scope>NUCLEOTIDE SEQUENCE</scope>
    <source>
        <strain evidence="1">4be13</strain>
    </source>
</reference>
<dbReference type="Proteomes" id="UP000663722">
    <property type="component" value="Chromosome"/>
</dbReference>
<evidence type="ECO:0000313" key="1">
    <source>
        <dbReference type="EMBL" id="QTA89283.1"/>
    </source>
</evidence>
<accession>A0A975BQ19</accession>
<dbReference type="EMBL" id="CP061800">
    <property type="protein sequence ID" value="QTA89283.1"/>
    <property type="molecule type" value="Genomic_DNA"/>
</dbReference>
<proteinExistence type="predicted"/>
<dbReference type="KEGG" id="dmm:dnm_053330"/>
<name>A0A975BQ19_9BACT</name>
<evidence type="ECO:0000313" key="2">
    <source>
        <dbReference type="Proteomes" id="UP000663722"/>
    </source>
</evidence>
<sequence length="39" mass="4601">MCEIVVSQRESVCGCPVSSFKFQVSLFYNMNWFMSKKLF</sequence>
<protein>
    <submittedName>
        <fullName evidence="1">Uncharacterized protein</fullName>
    </submittedName>
</protein>
<dbReference type="AlphaFoldDB" id="A0A975BQ19"/>
<organism evidence="1 2">
    <name type="scientific">Desulfonema magnum</name>
    <dbReference type="NCBI Taxonomy" id="45655"/>
    <lineage>
        <taxon>Bacteria</taxon>
        <taxon>Pseudomonadati</taxon>
        <taxon>Thermodesulfobacteriota</taxon>
        <taxon>Desulfobacteria</taxon>
        <taxon>Desulfobacterales</taxon>
        <taxon>Desulfococcaceae</taxon>
        <taxon>Desulfonema</taxon>
    </lineage>
</organism>